<evidence type="ECO:0000256" key="2">
    <source>
        <dbReference type="ARBA" id="ARBA00004225"/>
    </source>
</evidence>
<feature type="transmembrane region" description="Helical" evidence="17">
    <location>
        <begin position="167"/>
        <end position="191"/>
    </location>
</feature>
<keyword evidence="13 17" id="KW-0830">Ubiquinone</keyword>
<dbReference type="GO" id="GO:0008137">
    <property type="term" value="F:NADH dehydrogenase (ubiquinone) activity"/>
    <property type="evidence" value="ECO:0007669"/>
    <property type="project" value="UniProtKB-UniRule"/>
</dbReference>
<keyword evidence="6 17" id="KW-0813">Transport</keyword>
<evidence type="ECO:0000313" key="20">
    <source>
        <dbReference type="EMBL" id="APX39755.1"/>
    </source>
</evidence>
<dbReference type="InterPro" id="IPR000260">
    <property type="entry name" value="NADH4_N"/>
</dbReference>
<feature type="transmembrane region" description="Helical" evidence="17">
    <location>
        <begin position="295"/>
        <end position="315"/>
    </location>
</feature>
<keyword evidence="15 17" id="KW-0472">Membrane</keyword>
<keyword evidence="11 17" id="KW-1133">Transmembrane helix</keyword>
<organism evidence="20">
    <name type="scientific">Linaeidea aenea</name>
    <dbReference type="NCBI Taxonomy" id="153779"/>
    <lineage>
        <taxon>Eukaryota</taxon>
        <taxon>Metazoa</taxon>
        <taxon>Ecdysozoa</taxon>
        <taxon>Arthropoda</taxon>
        <taxon>Hexapoda</taxon>
        <taxon>Insecta</taxon>
        <taxon>Pterygota</taxon>
        <taxon>Neoptera</taxon>
        <taxon>Endopterygota</taxon>
        <taxon>Coleoptera</taxon>
        <taxon>Polyphaga</taxon>
        <taxon>Cucujiformia</taxon>
        <taxon>Chrysomeloidea</taxon>
        <taxon>Chrysomelidae</taxon>
        <taxon>Chrysomelinae</taxon>
        <taxon>Chrysomelini</taxon>
        <taxon>Linaeidea</taxon>
    </lineage>
</organism>
<dbReference type="GO" id="GO:0015990">
    <property type="term" value="P:electron transport coupled proton transport"/>
    <property type="evidence" value="ECO:0007669"/>
    <property type="project" value="TreeGrafter"/>
</dbReference>
<evidence type="ECO:0000256" key="13">
    <source>
        <dbReference type="ARBA" id="ARBA00023075"/>
    </source>
</evidence>
<dbReference type="PANTHER" id="PTHR43507">
    <property type="entry name" value="NADH-UBIQUINONE OXIDOREDUCTASE CHAIN 4"/>
    <property type="match status" value="1"/>
</dbReference>
<evidence type="ECO:0000256" key="16">
    <source>
        <dbReference type="ARBA" id="ARBA00049551"/>
    </source>
</evidence>
<evidence type="ECO:0000256" key="4">
    <source>
        <dbReference type="ARBA" id="ARBA00012944"/>
    </source>
</evidence>
<evidence type="ECO:0000256" key="7">
    <source>
        <dbReference type="ARBA" id="ARBA00022660"/>
    </source>
</evidence>
<sequence>MMKFLFSLIFLMPLCFLNKFWLIQWIFLILSFIFMMNFSFNFMFMNISYFLGMDLLSFMLILLSFWICSLMILASEKLFKLKNYYNLFLIVVLILMISLYITFSSLNLFVFYLFFEISLIPTFLLIIGWGYQPERIEAGVYLLFYTLLMSLPMMIMLFYIYENFFTLSIFMMTFSLDSIFMFMCINMVFFVKMPMFFIHLWLPKAHVEAPISGSMILAGIMLKLGGYGLLRLMKLFLTFNLTNIFIYNISLMGGFIITLMCMRQSDMKSLIAYSSVSHMALVLAGIMTLNSWGFWGALVMMLAHGLCSSGLFCLANISYERLMSRSLYLNKGLLNLLPNLSLWWFLLCSSNIAAPPSMNLMGEIMLINSIISFNWMGMIFLSLISFFSSVYTLFLYSYSQHGTFYSSIFSFCQGLSREYLLLFLHWFPLNILILKGEYLSLWI</sequence>
<feature type="transmembrane region" description="Helical" evidence="17">
    <location>
        <begin position="270"/>
        <end position="289"/>
    </location>
</feature>
<keyword evidence="10 17" id="KW-0249">Electron transport</keyword>
<evidence type="ECO:0000256" key="5">
    <source>
        <dbReference type="ARBA" id="ARBA00021006"/>
    </source>
</evidence>
<feature type="transmembrane region" description="Helical" evidence="17">
    <location>
        <begin position="336"/>
        <end position="355"/>
    </location>
</feature>
<feature type="transmembrane region" description="Helical" evidence="17">
    <location>
        <begin position="375"/>
        <end position="398"/>
    </location>
</feature>
<dbReference type="GO" id="GO:0048039">
    <property type="term" value="F:ubiquinone binding"/>
    <property type="evidence" value="ECO:0007669"/>
    <property type="project" value="TreeGrafter"/>
</dbReference>
<dbReference type="PANTHER" id="PTHR43507:SF20">
    <property type="entry name" value="NADH-UBIQUINONE OXIDOREDUCTASE CHAIN 4"/>
    <property type="match status" value="1"/>
</dbReference>
<evidence type="ECO:0000256" key="17">
    <source>
        <dbReference type="RuleBase" id="RU003297"/>
    </source>
</evidence>
<evidence type="ECO:0000256" key="8">
    <source>
        <dbReference type="ARBA" id="ARBA00022692"/>
    </source>
</evidence>
<evidence type="ECO:0000256" key="11">
    <source>
        <dbReference type="ARBA" id="ARBA00022989"/>
    </source>
</evidence>
<keyword evidence="9" id="KW-1278">Translocase</keyword>
<evidence type="ECO:0000256" key="14">
    <source>
        <dbReference type="ARBA" id="ARBA00023128"/>
    </source>
</evidence>
<feature type="transmembrane region" description="Helical" evidence="17">
    <location>
        <begin position="49"/>
        <end position="72"/>
    </location>
</feature>
<feature type="transmembrane region" description="Helical" evidence="17">
    <location>
        <begin position="138"/>
        <end position="161"/>
    </location>
</feature>
<evidence type="ECO:0000256" key="10">
    <source>
        <dbReference type="ARBA" id="ARBA00022982"/>
    </source>
</evidence>
<feature type="transmembrane region" description="Helical" evidence="17">
    <location>
        <begin position="20"/>
        <end position="43"/>
    </location>
</feature>
<comment type="similarity">
    <text evidence="3 17">Belongs to the complex I subunit 4 family.</text>
</comment>
<keyword evidence="8 17" id="KW-0812">Transmembrane</keyword>
<dbReference type="PRINTS" id="PR01437">
    <property type="entry name" value="NUOXDRDTASE4"/>
</dbReference>
<keyword evidence="12 17" id="KW-0520">NAD</keyword>
<protein>
    <recommendedName>
        <fullName evidence="5 17">NADH-ubiquinone oxidoreductase chain 4</fullName>
        <ecNumber evidence="4 17">7.1.1.2</ecNumber>
    </recommendedName>
</protein>
<keyword evidence="7 17" id="KW-0679">Respiratory chain</keyword>
<feature type="domain" description="NADH:ubiquinone oxidoreductase chain 4 N-terminal" evidence="19">
    <location>
        <begin position="1"/>
        <end position="102"/>
    </location>
</feature>
<dbReference type="AlphaFoldDB" id="A0A3G1GPN1"/>
<name>A0A3G1GPN1_9CUCU</name>
<dbReference type="GO" id="GO:0031966">
    <property type="term" value="C:mitochondrial membrane"/>
    <property type="evidence" value="ECO:0007669"/>
    <property type="project" value="UniProtKB-SubCell"/>
</dbReference>
<accession>A0A3G1GPN1</accession>
<dbReference type="EC" id="7.1.1.2" evidence="4 17"/>
<dbReference type="InterPro" id="IPR003918">
    <property type="entry name" value="NADH_UbQ_OxRdtase"/>
</dbReference>
<evidence type="ECO:0000256" key="15">
    <source>
        <dbReference type="ARBA" id="ARBA00023136"/>
    </source>
</evidence>
<feature type="transmembrane region" description="Helical" evidence="17">
    <location>
        <begin position="211"/>
        <end position="230"/>
    </location>
</feature>
<comment type="subcellular location">
    <subcellularLocation>
        <location evidence="2 17">Mitochondrion membrane</location>
        <topology evidence="2 17">Multi-pass membrane protein</topology>
    </subcellularLocation>
</comment>
<evidence type="ECO:0000256" key="12">
    <source>
        <dbReference type="ARBA" id="ARBA00023027"/>
    </source>
</evidence>
<comment type="function">
    <text evidence="17">Core subunit of the mitochondrial membrane respiratory chain NADH dehydrogenase (Complex I) which catalyzes electron transfer from NADH through the respiratory chain, using ubiquinone as an electron acceptor. Essential for the catalytic activity and assembly of complex I.</text>
</comment>
<geneLocation type="mitochondrion" evidence="20"/>
<reference evidence="20" key="1">
    <citation type="journal article" date="2015" name="Methods Ecol Evol 6">
        <title>Validating the power of mitochondrial metagenomics for community ecology and phylogenetics of complex assemblages.</title>
        <authorList>
            <person name="Gomez-Rodriguez C."/>
            <person name="Crampton-Platt A."/>
            <person name="Timmermans M.J.T.N."/>
            <person name="Baselga A."/>
            <person name="Vogler A.P."/>
        </authorList>
    </citation>
    <scope>NUCLEOTIDE SEQUENCE</scope>
</reference>
<evidence type="ECO:0000256" key="6">
    <source>
        <dbReference type="ARBA" id="ARBA00022448"/>
    </source>
</evidence>
<feature type="transmembrane region" description="Helical" evidence="17">
    <location>
        <begin position="419"/>
        <end position="441"/>
    </location>
</feature>
<evidence type="ECO:0000256" key="3">
    <source>
        <dbReference type="ARBA" id="ARBA00009025"/>
    </source>
</evidence>
<feature type="transmembrane region" description="Helical" evidence="17">
    <location>
        <begin position="84"/>
        <end position="103"/>
    </location>
</feature>
<feature type="domain" description="NADH:quinone oxidoreductase/Mrp antiporter transmembrane" evidence="18">
    <location>
        <begin position="105"/>
        <end position="386"/>
    </location>
</feature>
<evidence type="ECO:0000259" key="19">
    <source>
        <dbReference type="Pfam" id="PF01059"/>
    </source>
</evidence>
<dbReference type="GO" id="GO:0042773">
    <property type="term" value="P:ATP synthesis coupled electron transport"/>
    <property type="evidence" value="ECO:0007669"/>
    <property type="project" value="InterPro"/>
</dbReference>
<evidence type="ECO:0000256" key="9">
    <source>
        <dbReference type="ARBA" id="ARBA00022967"/>
    </source>
</evidence>
<dbReference type="EMBL" id="KX943416">
    <property type="protein sequence ID" value="APX39755.1"/>
    <property type="molecule type" value="Genomic_DNA"/>
</dbReference>
<dbReference type="GO" id="GO:0003954">
    <property type="term" value="F:NADH dehydrogenase activity"/>
    <property type="evidence" value="ECO:0007669"/>
    <property type="project" value="TreeGrafter"/>
</dbReference>
<comment type="catalytic activity">
    <reaction evidence="16 17">
        <text>a ubiquinone + NADH + 5 H(+)(in) = a ubiquinol + NAD(+) + 4 H(+)(out)</text>
        <dbReference type="Rhea" id="RHEA:29091"/>
        <dbReference type="Rhea" id="RHEA-COMP:9565"/>
        <dbReference type="Rhea" id="RHEA-COMP:9566"/>
        <dbReference type="ChEBI" id="CHEBI:15378"/>
        <dbReference type="ChEBI" id="CHEBI:16389"/>
        <dbReference type="ChEBI" id="CHEBI:17976"/>
        <dbReference type="ChEBI" id="CHEBI:57540"/>
        <dbReference type="ChEBI" id="CHEBI:57945"/>
        <dbReference type="EC" id="7.1.1.2"/>
    </reaction>
</comment>
<evidence type="ECO:0000256" key="1">
    <source>
        <dbReference type="ARBA" id="ARBA00003257"/>
    </source>
</evidence>
<comment type="function">
    <text evidence="1">Core subunit of the mitochondrial membrane respiratory chain NADH dehydrogenase (Complex I) that is believed to belong to the minimal assembly required for catalysis. Complex I functions in the transfer of electrons from NADH to the respiratory chain. The immediate electron acceptor for the enzyme is believed to be ubiquinone.</text>
</comment>
<gene>
    <name evidence="20" type="primary">nad4</name>
</gene>
<feature type="transmembrane region" description="Helical" evidence="17">
    <location>
        <begin position="236"/>
        <end position="258"/>
    </location>
</feature>
<evidence type="ECO:0000259" key="18">
    <source>
        <dbReference type="Pfam" id="PF00361"/>
    </source>
</evidence>
<dbReference type="Pfam" id="PF01059">
    <property type="entry name" value="Oxidored_q5_N"/>
    <property type="match status" value="1"/>
</dbReference>
<feature type="transmembrane region" description="Helical" evidence="17">
    <location>
        <begin position="109"/>
        <end position="131"/>
    </location>
</feature>
<dbReference type="Pfam" id="PF00361">
    <property type="entry name" value="Proton_antipo_M"/>
    <property type="match status" value="1"/>
</dbReference>
<proteinExistence type="inferred from homology"/>
<dbReference type="InterPro" id="IPR001750">
    <property type="entry name" value="ND/Mrp_TM"/>
</dbReference>
<keyword evidence="14 17" id="KW-0496">Mitochondrion</keyword>